<name>A0AAP0LKZ2_9MAGN</name>
<comment type="caution">
    <text evidence="2">The sequence shown here is derived from an EMBL/GenBank/DDBJ whole genome shotgun (WGS) entry which is preliminary data.</text>
</comment>
<gene>
    <name evidence="2" type="ORF">Syun_002169</name>
</gene>
<feature type="compositionally biased region" description="Basic and acidic residues" evidence="1">
    <location>
        <begin position="1"/>
        <end position="27"/>
    </location>
</feature>
<evidence type="ECO:0000313" key="3">
    <source>
        <dbReference type="Proteomes" id="UP001420932"/>
    </source>
</evidence>
<dbReference type="AlphaFoldDB" id="A0AAP0LKZ2"/>
<organism evidence="2 3">
    <name type="scientific">Stephania yunnanensis</name>
    <dbReference type="NCBI Taxonomy" id="152371"/>
    <lineage>
        <taxon>Eukaryota</taxon>
        <taxon>Viridiplantae</taxon>
        <taxon>Streptophyta</taxon>
        <taxon>Embryophyta</taxon>
        <taxon>Tracheophyta</taxon>
        <taxon>Spermatophyta</taxon>
        <taxon>Magnoliopsida</taxon>
        <taxon>Ranunculales</taxon>
        <taxon>Menispermaceae</taxon>
        <taxon>Menispermoideae</taxon>
        <taxon>Cissampelideae</taxon>
        <taxon>Stephania</taxon>
    </lineage>
</organism>
<evidence type="ECO:0000313" key="2">
    <source>
        <dbReference type="EMBL" id="KAK9170029.1"/>
    </source>
</evidence>
<protein>
    <submittedName>
        <fullName evidence="2">Uncharacterized protein</fullName>
    </submittedName>
</protein>
<dbReference type="Proteomes" id="UP001420932">
    <property type="component" value="Unassembled WGS sequence"/>
</dbReference>
<feature type="compositionally biased region" description="Basic and acidic residues" evidence="1">
    <location>
        <begin position="47"/>
        <end position="72"/>
    </location>
</feature>
<accession>A0AAP0LKZ2</accession>
<reference evidence="2 3" key="1">
    <citation type="submission" date="2024-01" db="EMBL/GenBank/DDBJ databases">
        <title>Genome assemblies of Stephania.</title>
        <authorList>
            <person name="Yang L."/>
        </authorList>
    </citation>
    <scope>NUCLEOTIDE SEQUENCE [LARGE SCALE GENOMIC DNA]</scope>
    <source>
        <strain evidence="2">YNDBR</strain>
        <tissue evidence="2">Leaf</tissue>
    </source>
</reference>
<evidence type="ECO:0000256" key="1">
    <source>
        <dbReference type="SAM" id="MobiDB-lite"/>
    </source>
</evidence>
<feature type="region of interest" description="Disordered" evidence="1">
    <location>
        <begin position="131"/>
        <end position="151"/>
    </location>
</feature>
<sequence length="287" mass="33167">MTERRDETERPERRQDRDGRAPRDRTAKARPPGADVRASTGATGSHGRTERDETIERDGRAGDETIGRRDETERQFSTLHYIRLQQTTIHPLVTFELSVTHSRADWRRTPAIRNQLHIWILVKGSAEIRRNDGPGTRARAQRSRTRLGDPQARSTTCWGFSMWSFMKGKSEKNLPAKRKHANSSKESDRLRQVIEKEMLKVETLMVECRDRHYKFDVTKCSPGGDMPPVVYIGLENTQYSNDHSDNLFLIFWMGRSITSTLNSYGWEWDAFKNLTVCLFQGPMTVQL</sequence>
<proteinExistence type="predicted"/>
<feature type="region of interest" description="Disordered" evidence="1">
    <location>
        <begin position="1"/>
        <end position="72"/>
    </location>
</feature>
<keyword evidence="3" id="KW-1185">Reference proteome</keyword>
<dbReference type="EMBL" id="JBBNAF010000001">
    <property type="protein sequence ID" value="KAK9170029.1"/>
    <property type="molecule type" value="Genomic_DNA"/>
</dbReference>